<accession>A0ABU9LL40</accession>
<dbReference type="Proteomes" id="UP001398420">
    <property type="component" value="Unassembled WGS sequence"/>
</dbReference>
<organism evidence="2 3">
    <name type="scientific">Kurthia gibsonii</name>
    <dbReference type="NCBI Taxonomy" id="33946"/>
    <lineage>
        <taxon>Bacteria</taxon>
        <taxon>Bacillati</taxon>
        <taxon>Bacillota</taxon>
        <taxon>Bacilli</taxon>
        <taxon>Bacillales</taxon>
        <taxon>Caryophanaceae</taxon>
        <taxon>Kurthia</taxon>
    </lineage>
</organism>
<feature type="transmembrane region" description="Helical" evidence="1">
    <location>
        <begin position="44"/>
        <end position="63"/>
    </location>
</feature>
<name>A0ABU9LL40_9BACL</name>
<protein>
    <recommendedName>
        <fullName evidence="4">Cardiolipin synthase N-terminal domain-containing protein</fullName>
    </recommendedName>
</protein>
<evidence type="ECO:0008006" key="4">
    <source>
        <dbReference type="Google" id="ProtNLM"/>
    </source>
</evidence>
<dbReference type="RefSeq" id="WP_068453309.1">
    <property type="nucleotide sequence ID" value="NZ_BJOB01000025.1"/>
</dbReference>
<comment type="caution">
    <text evidence="2">The sequence shown here is derived from an EMBL/GenBank/DDBJ whole genome shotgun (WGS) entry which is preliminary data.</text>
</comment>
<evidence type="ECO:0000313" key="2">
    <source>
        <dbReference type="EMBL" id="MEL5988683.1"/>
    </source>
</evidence>
<reference evidence="2 3" key="1">
    <citation type="submission" date="2024-04" db="EMBL/GenBank/DDBJ databases">
        <authorList>
            <person name="Wu Y.S."/>
            <person name="Zhang L."/>
        </authorList>
    </citation>
    <scope>NUCLEOTIDE SEQUENCE [LARGE SCALE GENOMIC DNA]</scope>
    <source>
        <strain evidence="2 3">KG-01</strain>
    </source>
</reference>
<evidence type="ECO:0000313" key="3">
    <source>
        <dbReference type="Proteomes" id="UP001398420"/>
    </source>
</evidence>
<sequence length="65" mass="7340">MNIYDIILIAAGLISIPVVCAIWLDFSYSKGKKVSFSLPRMLGWYAAIFVISYVPAAFMIYNMKN</sequence>
<feature type="transmembrane region" description="Helical" evidence="1">
    <location>
        <begin position="6"/>
        <end position="24"/>
    </location>
</feature>
<dbReference type="GeneID" id="97821654"/>
<evidence type="ECO:0000256" key="1">
    <source>
        <dbReference type="SAM" id="Phobius"/>
    </source>
</evidence>
<keyword evidence="3" id="KW-1185">Reference proteome</keyword>
<keyword evidence="1" id="KW-0812">Transmembrane</keyword>
<dbReference type="EMBL" id="JBCEWA010000007">
    <property type="protein sequence ID" value="MEL5988683.1"/>
    <property type="molecule type" value="Genomic_DNA"/>
</dbReference>
<keyword evidence="1" id="KW-0472">Membrane</keyword>
<proteinExistence type="predicted"/>
<gene>
    <name evidence="2" type="ORF">AAF454_09770</name>
</gene>
<keyword evidence="1" id="KW-1133">Transmembrane helix</keyword>